<name>A0A090D386_9BACT</name>
<comment type="caution">
    <text evidence="1">The sequence shown here is derived from an EMBL/GenBank/DDBJ whole genome shotgun (WGS) entry which is preliminary data.</text>
</comment>
<accession>A0A090D386</accession>
<reference evidence="1" key="1">
    <citation type="submission" date="2013-12" db="EMBL/GenBank/DDBJ databases">
        <authorList>
            <person name="Linke B."/>
        </authorList>
    </citation>
    <scope>NUCLEOTIDE SEQUENCE [LARGE SCALE GENOMIC DNA]</scope>
    <source>
        <strain evidence="1">CRIB-18</strain>
    </source>
</reference>
<organism evidence="1 2">
    <name type="scientific">Candidatus Criblamydia sequanensis CRIB-18</name>
    <dbReference type="NCBI Taxonomy" id="1437425"/>
    <lineage>
        <taxon>Bacteria</taxon>
        <taxon>Pseudomonadati</taxon>
        <taxon>Chlamydiota</taxon>
        <taxon>Chlamydiia</taxon>
        <taxon>Parachlamydiales</taxon>
        <taxon>Candidatus Criblamydiaceae</taxon>
        <taxon>Candidatus Criblamydia</taxon>
    </lineage>
</organism>
<gene>
    <name evidence="1" type="ORF">CSEC_2469</name>
</gene>
<dbReference type="AlphaFoldDB" id="A0A090D386"/>
<dbReference type="eggNOG" id="ENOG5033SA9">
    <property type="taxonomic scope" value="Bacteria"/>
</dbReference>
<evidence type="ECO:0000313" key="1">
    <source>
        <dbReference type="EMBL" id="CDR35271.1"/>
    </source>
</evidence>
<evidence type="ECO:0000313" key="2">
    <source>
        <dbReference type="Proteomes" id="UP000031552"/>
    </source>
</evidence>
<dbReference type="OrthoDB" id="9943816at2"/>
<dbReference type="RefSeq" id="WP_041018828.1">
    <property type="nucleotide sequence ID" value="NZ_CCEJ010000023.1"/>
</dbReference>
<sequence length="236" mass="26924">MGNFHISRIIRSSILCTTTVAFFSGSIFAPSLAVAYEYQCQSKEVNINLNDVAFIVRLEKLYEKAKRYLDKLEQGKLIDVMCDINIEIESYTEKKIDLDSLIDVIESEAKKQGAHFKKGEISQIKRDLKKSWKKRNHRALYLYQCNLYDIEFDQAACDLDYEMMAKSAEHHGMEDENEVKVPIRVSIGITASLCGYFLSFIPHPYAQAASKFLIATGVGLCVDGTITRMEENEKNH</sequence>
<protein>
    <submittedName>
        <fullName evidence="1">Conserved putative secreted protein</fullName>
    </submittedName>
</protein>
<reference evidence="1" key="2">
    <citation type="submission" date="2014-09" db="EMBL/GenBank/DDBJ databases">
        <title>Criblamydia sequanensis harbors a mega-plasmid encoding arsenite resistance.</title>
        <authorList>
            <person name="Bertelli C."/>
            <person name="Goesmann A."/>
            <person name="Greub G."/>
        </authorList>
    </citation>
    <scope>NUCLEOTIDE SEQUENCE [LARGE SCALE GENOMIC DNA]</scope>
    <source>
        <strain evidence="1">CRIB-18</strain>
    </source>
</reference>
<keyword evidence="2" id="KW-1185">Reference proteome</keyword>
<proteinExistence type="predicted"/>
<dbReference type="EMBL" id="CCEJ010000023">
    <property type="protein sequence ID" value="CDR35271.1"/>
    <property type="molecule type" value="Genomic_DNA"/>
</dbReference>
<dbReference type="Proteomes" id="UP000031552">
    <property type="component" value="Unassembled WGS sequence"/>
</dbReference>